<comment type="catalytic activity">
    <reaction evidence="11">
        <text>L-threonyl-[protein] + ATP = O-phospho-L-threonyl-[protein] + ADP + H(+)</text>
        <dbReference type="Rhea" id="RHEA:46608"/>
        <dbReference type="Rhea" id="RHEA-COMP:11060"/>
        <dbReference type="Rhea" id="RHEA-COMP:11605"/>
        <dbReference type="ChEBI" id="CHEBI:15378"/>
        <dbReference type="ChEBI" id="CHEBI:30013"/>
        <dbReference type="ChEBI" id="CHEBI:30616"/>
        <dbReference type="ChEBI" id="CHEBI:61977"/>
        <dbReference type="ChEBI" id="CHEBI:456216"/>
        <dbReference type="EC" id="2.7.11.25"/>
    </reaction>
</comment>
<feature type="compositionally biased region" description="Basic and acidic residues" evidence="14">
    <location>
        <begin position="799"/>
        <end position="808"/>
    </location>
</feature>
<evidence type="ECO:0000256" key="13">
    <source>
        <dbReference type="SAM" id="Coils"/>
    </source>
</evidence>
<dbReference type="Gene3D" id="1.10.510.10">
    <property type="entry name" value="Transferase(Phosphotransferase) domain 1"/>
    <property type="match status" value="1"/>
</dbReference>
<evidence type="ECO:0000256" key="2">
    <source>
        <dbReference type="ARBA" id="ARBA00006529"/>
    </source>
</evidence>
<keyword evidence="6" id="KW-0808">Transferase</keyword>
<dbReference type="InterPro" id="IPR001245">
    <property type="entry name" value="Ser-Thr/Tyr_kinase_cat_dom"/>
</dbReference>
<dbReference type="AlphaFoldDB" id="A0A8J1U4H1"/>
<evidence type="ECO:0000256" key="10">
    <source>
        <dbReference type="ARBA" id="ARBA00022840"/>
    </source>
</evidence>
<feature type="compositionally biased region" description="Acidic residues" evidence="14">
    <location>
        <begin position="601"/>
        <end position="615"/>
    </location>
</feature>
<evidence type="ECO:0000256" key="9">
    <source>
        <dbReference type="ARBA" id="ARBA00022777"/>
    </source>
</evidence>
<name>A0A8J1U4H1_OWEFU</name>
<evidence type="ECO:0000313" key="16">
    <source>
        <dbReference type="Proteomes" id="UP000749559"/>
    </source>
</evidence>
<dbReference type="OrthoDB" id="339325at2759"/>
<dbReference type="SUPFAM" id="SSF56112">
    <property type="entry name" value="Protein kinase-like (PK-like)"/>
    <property type="match status" value="1"/>
</dbReference>
<reference evidence="15" key="1">
    <citation type="submission" date="2022-03" db="EMBL/GenBank/DDBJ databases">
        <authorList>
            <person name="Martin C."/>
        </authorList>
    </citation>
    <scope>NUCLEOTIDE SEQUENCE</scope>
</reference>
<keyword evidence="16" id="KW-1185">Reference proteome</keyword>
<comment type="similarity">
    <text evidence="2">Belongs to the protein kinase superfamily. STE Ser/Thr protein kinase family. MAP kinase kinase kinase subfamily.</text>
</comment>
<feature type="region of interest" description="Disordered" evidence="14">
    <location>
        <begin position="554"/>
        <end position="637"/>
    </location>
</feature>
<comment type="caution">
    <text evidence="15">The sequence shown here is derived from an EMBL/GenBank/DDBJ whole genome shotgun (WGS) entry which is preliminary data.</text>
</comment>
<dbReference type="SMART" id="SM00326">
    <property type="entry name" value="SH3"/>
    <property type="match status" value="1"/>
</dbReference>
<dbReference type="Pfam" id="PF07714">
    <property type="entry name" value="PK_Tyr_Ser-Thr"/>
    <property type="match status" value="1"/>
</dbReference>
<comment type="cofactor">
    <cofactor evidence="1">
        <name>Mg(2+)</name>
        <dbReference type="ChEBI" id="CHEBI:18420"/>
    </cofactor>
</comment>
<dbReference type="GO" id="GO:0004706">
    <property type="term" value="F:JUN kinase kinase kinase activity"/>
    <property type="evidence" value="ECO:0007669"/>
    <property type="project" value="TreeGrafter"/>
</dbReference>
<feature type="coiled-coil region" evidence="13">
    <location>
        <begin position="397"/>
        <end position="464"/>
    </location>
</feature>
<evidence type="ECO:0000256" key="11">
    <source>
        <dbReference type="ARBA" id="ARBA00047559"/>
    </source>
</evidence>
<evidence type="ECO:0000256" key="14">
    <source>
        <dbReference type="SAM" id="MobiDB-lite"/>
    </source>
</evidence>
<feature type="compositionally biased region" description="Pro residues" evidence="14">
    <location>
        <begin position="523"/>
        <end position="535"/>
    </location>
</feature>
<dbReference type="PROSITE" id="PS50002">
    <property type="entry name" value="SH3"/>
    <property type="match status" value="1"/>
</dbReference>
<dbReference type="PRINTS" id="PR00452">
    <property type="entry name" value="SH3DOMAIN"/>
</dbReference>
<proteinExistence type="inferred from homology"/>
<dbReference type="PROSITE" id="PS00108">
    <property type="entry name" value="PROTEIN_KINASE_ST"/>
    <property type="match status" value="1"/>
</dbReference>
<evidence type="ECO:0000256" key="1">
    <source>
        <dbReference type="ARBA" id="ARBA00001946"/>
    </source>
</evidence>
<feature type="region of interest" description="Disordered" evidence="14">
    <location>
        <begin position="732"/>
        <end position="1014"/>
    </location>
</feature>
<evidence type="ECO:0000256" key="8">
    <source>
        <dbReference type="ARBA" id="ARBA00022741"/>
    </source>
</evidence>
<dbReference type="EMBL" id="CAIIXF020000008">
    <property type="protein sequence ID" value="CAH1791933.1"/>
    <property type="molecule type" value="Genomic_DNA"/>
</dbReference>
<comment type="catalytic activity">
    <reaction evidence="12">
        <text>L-seryl-[protein] + ATP = O-phospho-L-seryl-[protein] + ADP + H(+)</text>
        <dbReference type="Rhea" id="RHEA:17989"/>
        <dbReference type="Rhea" id="RHEA-COMP:9863"/>
        <dbReference type="Rhea" id="RHEA-COMP:11604"/>
        <dbReference type="ChEBI" id="CHEBI:15378"/>
        <dbReference type="ChEBI" id="CHEBI:29999"/>
        <dbReference type="ChEBI" id="CHEBI:30616"/>
        <dbReference type="ChEBI" id="CHEBI:83421"/>
        <dbReference type="ChEBI" id="CHEBI:456216"/>
        <dbReference type="EC" id="2.7.11.25"/>
    </reaction>
</comment>
<dbReference type="InterPro" id="IPR000719">
    <property type="entry name" value="Prot_kinase_dom"/>
</dbReference>
<keyword evidence="8" id="KW-0547">Nucleotide-binding</keyword>
<evidence type="ECO:0000256" key="6">
    <source>
        <dbReference type="ARBA" id="ARBA00022679"/>
    </source>
</evidence>
<dbReference type="FunFam" id="3.30.200.20:FF:000085">
    <property type="entry name" value="Mitogen-activated protein kinase kinase kinase"/>
    <property type="match status" value="1"/>
</dbReference>
<feature type="compositionally biased region" description="Low complexity" evidence="14">
    <location>
        <begin position="931"/>
        <end position="960"/>
    </location>
</feature>
<dbReference type="InterPro" id="IPR051681">
    <property type="entry name" value="Ser/Thr_Kinases-Pseudokinases"/>
</dbReference>
<evidence type="ECO:0000256" key="5">
    <source>
        <dbReference type="ARBA" id="ARBA00022527"/>
    </source>
</evidence>
<dbReference type="CDD" id="cd14061">
    <property type="entry name" value="STKc_MLK"/>
    <property type="match status" value="1"/>
</dbReference>
<dbReference type="SMART" id="SM00220">
    <property type="entry name" value="S_TKc"/>
    <property type="match status" value="1"/>
</dbReference>
<evidence type="ECO:0000256" key="4">
    <source>
        <dbReference type="ARBA" id="ARBA00022443"/>
    </source>
</evidence>
<dbReference type="EC" id="2.7.11.25" evidence="3"/>
<evidence type="ECO:0000256" key="3">
    <source>
        <dbReference type="ARBA" id="ARBA00012406"/>
    </source>
</evidence>
<dbReference type="PROSITE" id="PS50011">
    <property type="entry name" value="PROTEIN_KINASE_DOM"/>
    <property type="match status" value="1"/>
</dbReference>
<keyword evidence="9" id="KW-0418">Kinase</keyword>
<dbReference type="Proteomes" id="UP000749559">
    <property type="component" value="Unassembled WGS sequence"/>
</dbReference>
<protein>
    <recommendedName>
        <fullName evidence="3">mitogen-activated protein kinase kinase kinase</fullName>
        <ecNumber evidence="3">2.7.11.25</ecNumber>
    </recommendedName>
</protein>
<feature type="region of interest" description="Disordered" evidence="14">
    <location>
        <begin position="676"/>
        <end position="696"/>
    </location>
</feature>
<dbReference type="PANTHER" id="PTHR44329:SF293">
    <property type="entry name" value="MITOGEN-ACTIVATED PROTEIN KINASE KINASE KINASE"/>
    <property type="match status" value="1"/>
</dbReference>
<organism evidence="15 16">
    <name type="scientific">Owenia fusiformis</name>
    <name type="common">Polychaete worm</name>
    <dbReference type="NCBI Taxonomy" id="6347"/>
    <lineage>
        <taxon>Eukaryota</taxon>
        <taxon>Metazoa</taxon>
        <taxon>Spiralia</taxon>
        <taxon>Lophotrochozoa</taxon>
        <taxon>Annelida</taxon>
        <taxon>Polychaeta</taxon>
        <taxon>Sedentaria</taxon>
        <taxon>Canalipalpata</taxon>
        <taxon>Sabellida</taxon>
        <taxon>Oweniida</taxon>
        <taxon>Oweniidae</taxon>
        <taxon>Owenia</taxon>
    </lineage>
</organism>
<keyword evidence="10" id="KW-0067">ATP-binding</keyword>
<dbReference type="Pfam" id="PF14604">
    <property type="entry name" value="SH3_9"/>
    <property type="match status" value="1"/>
</dbReference>
<gene>
    <name evidence="15" type="ORF">OFUS_LOCUS16970</name>
</gene>
<dbReference type="InterPro" id="IPR011009">
    <property type="entry name" value="Kinase-like_dom_sf"/>
</dbReference>
<dbReference type="Gene3D" id="2.30.30.40">
    <property type="entry name" value="SH3 Domains"/>
    <property type="match status" value="1"/>
</dbReference>
<accession>A0A8J1U4H1</accession>
<feature type="compositionally biased region" description="Polar residues" evidence="14">
    <location>
        <begin position="626"/>
        <end position="637"/>
    </location>
</feature>
<feature type="compositionally biased region" description="Polar residues" evidence="14">
    <location>
        <begin position="810"/>
        <end position="830"/>
    </location>
</feature>
<dbReference type="InterPro" id="IPR008271">
    <property type="entry name" value="Ser/Thr_kinase_AS"/>
</dbReference>
<dbReference type="PRINTS" id="PR00109">
    <property type="entry name" value="TYRKINASE"/>
</dbReference>
<evidence type="ECO:0000256" key="12">
    <source>
        <dbReference type="ARBA" id="ARBA00048329"/>
    </source>
</evidence>
<dbReference type="PROSITE" id="PS00107">
    <property type="entry name" value="PROTEIN_KINASE_ATP"/>
    <property type="match status" value="1"/>
</dbReference>
<feature type="compositionally biased region" description="Polar residues" evidence="14">
    <location>
        <begin position="676"/>
        <end position="686"/>
    </location>
</feature>
<dbReference type="PANTHER" id="PTHR44329">
    <property type="entry name" value="SERINE/THREONINE-PROTEIN KINASE TNNI3K-RELATED"/>
    <property type="match status" value="1"/>
</dbReference>
<evidence type="ECO:0000313" key="15">
    <source>
        <dbReference type="EMBL" id="CAH1791933.1"/>
    </source>
</evidence>
<evidence type="ECO:0000256" key="7">
    <source>
        <dbReference type="ARBA" id="ARBA00022737"/>
    </source>
</evidence>
<keyword evidence="4" id="KW-0728">SH3 domain</keyword>
<keyword evidence="5" id="KW-0723">Serine/threonine-protein kinase</keyword>
<sequence>MPSIQPITPVMDPFNTILPSRPLRSEKQPTINYNKDSLWTAVFDYDASNDDELTLRHGTQVEIISKDPKISGDEGWWTGKVDSFVGIFPANYVSKQLDEISPHGNEDRPFEVDFQELELEEVIGVGGFGKVYRGYWRDREVAVKAARQDPDEPVSVTAENVRQEAKLFWLLNHPNIVGLCGVCLKQPNLCLVLEYCKGGSLNRIFTQRKIGLQPDILVDWAIQIAKGMYYLHEEAPMPLIHRDLKSSNILVLEEVEEDFQDKTLKITDFGLAREVYHTTNMSAAGTYAWMAPEVIKSSTFSKSSDIWSYGVVLWELLTGETPYKNIDTLAVAYGVAVNKLTLPIPSTCPDQFAKLLEDCWNPEPHERPTFRELLAVLEEIADSPFMDTPNESFHTMQEDWRLEIEDMFNELRKKEAELRSREEELSKAASEQKLQEEFLKKREQELAEREIDLLERELNILILHQNISKPVPKKRKGKFKKNKLKMLKNSGGKIISEPSDFRHNITVQSETPTAHSKRVPSTPETPPPPGSPGFPPRLRAIAFPLDGIKGKTWGPSTMERHRHHHHRALQWSKSAPNLDKTLRHVGGHSNIGALQELGERSEEDDTSDYEDDEWPETPGEAKQKHIPSTNGDDGLGRSQSLKRYAERKRSEVVLCGIGSMLASVAVGFDIRSTLNSSVHPNLQSGDSDTRKKSPGVSMKRDAYLAAMRDNFLEPEGDYANYHYSSSASYHNTYHGQQNRYRPTPNFDYPMRFTDAGDSPRTGRNTPSSHTTTPSPSPRRSTDTSSSNENNMFASVSPRDINKEREFRFNRSGSSDSRVYQRQASDTSSVFETPKGTPKTTPQRQVKFEDGVSHNPYTHRRSPSNTSNTSSQDLNPRATPDYPTDKFNIPCPPPPRRLSKDLIERPTTLDINITPRPRPQGILKYPSPAQQTTPKTNTPTPDNTNISNSDSSFKSAKSRLSPGSTPPHIVQEKTLLDIDVEGQSADNTAPLVRPKQHLGAQQRRPSVSELEREFL</sequence>
<dbReference type="GO" id="GO:0005524">
    <property type="term" value="F:ATP binding"/>
    <property type="evidence" value="ECO:0007669"/>
    <property type="project" value="UniProtKB-UniRule"/>
</dbReference>
<dbReference type="FunFam" id="1.10.510.10:FF:000076">
    <property type="entry name" value="Mitogen-activated protein kinase kinase kinase"/>
    <property type="match status" value="1"/>
</dbReference>
<dbReference type="InterPro" id="IPR036028">
    <property type="entry name" value="SH3-like_dom_sf"/>
</dbReference>
<keyword evidence="7" id="KW-0677">Repeat</keyword>
<dbReference type="SUPFAM" id="SSF50044">
    <property type="entry name" value="SH3-domain"/>
    <property type="match status" value="1"/>
</dbReference>
<dbReference type="InterPro" id="IPR001452">
    <property type="entry name" value="SH3_domain"/>
</dbReference>
<dbReference type="InterPro" id="IPR017441">
    <property type="entry name" value="Protein_kinase_ATP_BS"/>
</dbReference>
<keyword evidence="13" id="KW-0175">Coiled coil</keyword>
<dbReference type="Gene3D" id="3.30.200.20">
    <property type="entry name" value="Phosphorylase Kinase, domain 1"/>
    <property type="match status" value="1"/>
</dbReference>
<feature type="region of interest" description="Disordered" evidence="14">
    <location>
        <begin position="509"/>
        <end position="539"/>
    </location>
</feature>